<dbReference type="EMBL" id="NMUH01001175">
    <property type="protein sequence ID" value="MQL89761.1"/>
    <property type="molecule type" value="Genomic_DNA"/>
</dbReference>
<dbReference type="Proteomes" id="UP000652761">
    <property type="component" value="Unassembled WGS sequence"/>
</dbReference>
<keyword evidence="2" id="KW-1185">Reference proteome</keyword>
<sequence length="179" mass="18988">MLNVTGRYVTFRSEGGTLVVATWWRQVGRRLLVQKVTPLWSCSGCLCFWPWFVPWLADGPPGGSQEVCRACRCLLGLSWLQTSYAGFCGGCPANSLSLGARHLRACPQDMLLPLPGTPGPHAPVRGSSPGGGFYSSHGLCCVGRSGVEPQLGRAAVVRVCVFFAVAHSPHSTGEVVGSS</sequence>
<proteinExistence type="predicted"/>
<evidence type="ECO:0000313" key="2">
    <source>
        <dbReference type="Proteomes" id="UP000652761"/>
    </source>
</evidence>
<evidence type="ECO:0000313" key="1">
    <source>
        <dbReference type="EMBL" id="MQL89761.1"/>
    </source>
</evidence>
<comment type="caution">
    <text evidence="1">The sequence shown here is derived from an EMBL/GenBank/DDBJ whole genome shotgun (WGS) entry which is preliminary data.</text>
</comment>
<organism evidence="1 2">
    <name type="scientific">Colocasia esculenta</name>
    <name type="common">Wild taro</name>
    <name type="synonym">Arum esculentum</name>
    <dbReference type="NCBI Taxonomy" id="4460"/>
    <lineage>
        <taxon>Eukaryota</taxon>
        <taxon>Viridiplantae</taxon>
        <taxon>Streptophyta</taxon>
        <taxon>Embryophyta</taxon>
        <taxon>Tracheophyta</taxon>
        <taxon>Spermatophyta</taxon>
        <taxon>Magnoliopsida</taxon>
        <taxon>Liliopsida</taxon>
        <taxon>Araceae</taxon>
        <taxon>Aroideae</taxon>
        <taxon>Colocasieae</taxon>
        <taxon>Colocasia</taxon>
    </lineage>
</organism>
<dbReference type="AlphaFoldDB" id="A0A843V154"/>
<reference evidence="1" key="1">
    <citation type="submission" date="2017-07" db="EMBL/GenBank/DDBJ databases">
        <title>Taro Niue Genome Assembly and Annotation.</title>
        <authorList>
            <person name="Atibalentja N."/>
            <person name="Keating K."/>
            <person name="Fields C.J."/>
        </authorList>
    </citation>
    <scope>NUCLEOTIDE SEQUENCE</scope>
    <source>
        <strain evidence="1">Niue_2</strain>
        <tissue evidence="1">Leaf</tissue>
    </source>
</reference>
<protein>
    <submittedName>
        <fullName evidence="1">Uncharacterized protein</fullName>
    </submittedName>
</protein>
<gene>
    <name evidence="1" type="ORF">Taro_022339</name>
</gene>
<name>A0A843V154_COLES</name>
<accession>A0A843V154</accession>